<accession>A0ABQ8UFN1</accession>
<dbReference type="Proteomes" id="UP001141327">
    <property type="component" value="Unassembled WGS sequence"/>
</dbReference>
<feature type="compositionally biased region" description="Pro residues" evidence="1">
    <location>
        <begin position="270"/>
        <end position="282"/>
    </location>
</feature>
<feature type="compositionally biased region" description="Low complexity" evidence="1">
    <location>
        <begin position="122"/>
        <end position="147"/>
    </location>
</feature>
<evidence type="ECO:0000313" key="2">
    <source>
        <dbReference type="EMBL" id="KAJ4456497.1"/>
    </source>
</evidence>
<feature type="compositionally biased region" description="Low complexity" evidence="1">
    <location>
        <begin position="335"/>
        <end position="359"/>
    </location>
</feature>
<gene>
    <name evidence="2" type="ORF">PAPYR_8228</name>
</gene>
<feature type="compositionally biased region" description="Low complexity" evidence="1">
    <location>
        <begin position="203"/>
        <end position="229"/>
    </location>
</feature>
<evidence type="ECO:0000313" key="3">
    <source>
        <dbReference type="Proteomes" id="UP001141327"/>
    </source>
</evidence>
<keyword evidence="3" id="KW-1185">Reference proteome</keyword>
<feature type="region of interest" description="Disordered" evidence="1">
    <location>
        <begin position="66"/>
        <end position="166"/>
    </location>
</feature>
<feature type="compositionally biased region" description="Basic residues" evidence="1">
    <location>
        <begin position="363"/>
        <end position="379"/>
    </location>
</feature>
<evidence type="ECO:0000256" key="1">
    <source>
        <dbReference type="SAM" id="MobiDB-lite"/>
    </source>
</evidence>
<dbReference type="EMBL" id="JAPMOS010000068">
    <property type="protein sequence ID" value="KAJ4456497.1"/>
    <property type="molecule type" value="Genomic_DNA"/>
</dbReference>
<comment type="caution">
    <text evidence="2">The sequence shown here is derived from an EMBL/GenBank/DDBJ whole genome shotgun (WGS) entry which is preliminary data.</text>
</comment>
<protein>
    <submittedName>
        <fullName evidence="2">Uncharacterized protein</fullName>
    </submittedName>
</protein>
<feature type="region of interest" description="Disordered" evidence="1">
    <location>
        <begin position="1"/>
        <end position="35"/>
    </location>
</feature>
<feature type="compositionally biased region" description="Pro residues" evidence="1">
    <location>
        <begin position="1"/>
        <end position="13"/>
    </location>
</feature>
<name>A0ABQ8UFN1_9EUKA</name>
<feature type="compositionally biased region" description="Low complexity" evidence="1">
    <location>
        <begin position="14"/>
        <end position="33"/>
    </location>
</feature>
<organism evidence="2 3">
    <name type="scientific">Paratrimastix pyriformis</name>
    <dbReference type="NCBI Taxonomy" id="342808"/>
    <lineage>
        <taxon>Eukaryota</taxon>
        <taxon>Metamonada</taxon>
        <taxon>Preaxostyla</taxon>
        <taxon>Paratrimastigidae</taxon>
        <taxon>Paratrimastix</taxon>
    </lineage>
</organism>
<feature type="region of interest" description="Disordered" evidence="1">
    <location>
        <begin position="203"/>
        <end position="235"/>
    </location>
</feature>
<reference evidence="2" key="1">
    <citation type="journal article" date="2022" name="bioRxiv">
        <title>Genomics of Preaxostyla Flagellates Illuminates Evolutionary Transitions and the Path Towards Mitochondrial Loss.</title>
        <authorList>
            <person name="Novak L.V.F."/>
            <person name="Treitli S.C."/>
            <person name="Pyrih J."/>
            <person name="Halakuc P."/>
            <person name="Pipaliya S.V."/>
            <person name="Vacek V."/>
            <person name="Brzon O."/>
            <person name="Soukal P."/>
            <person name="Eme L."/>
            <person name="Dacks J.B."/>
            <person name="Karnkowska A."/>
            <person name="Elias M."/>
            <person name="Hampl V."/>
        </authorList>
    </citation>
    <scope>NUCLEOTIDE SEQUENCE</scope>
    <source>
        <strain evidence="2">RCP-MX</strain>
    </source>
</reference>
<feature type="region of interest" description="Disordered" evidence="1">
    <location>
        <begin position="265"/>
        <end position="392"/>
    </location>
</feature>
<proteinExistence type="predicted"/>
<sequence length="526" mass="54878">MASPLVPHPPPRPSTCLTSTTPTATAPAYRPQTAPLPPLPPATTIASGAHQLRVARLLMGLGGIGRLAQDTPHRRPSPLSHPGSPPTASPPLAAATAAEMDALPLPPPPPDLPLGAAGGRAGALLRSPSPRSPSPAAGRRSVSPAAGRRGDRWPASVPGSDNPLYWPRPLPPRGALASMFASTQRHIDRCRSAAAAAAAASGSPAMTGATGPASPLGQQQAGPDQQAGGTMMVPDDTALSPRHFLSEHFKISWCSWLSREFNTLKRTPRSGPPRPRLQPPTTAPGALRTSGVTATSATTSPRRWTSPGRPLNLSQLIHSTPPPPGRSAREAPGQRTARTARPRPTAAALTTARTSLPTFRPSPPRRRTPSPRPASRARARAPSPAALRQAGRTRVCQMDPATGQLVDVPPDQLAAALARAGLAPPACGSVDFGRGVVLVDEWGRPLEGVVLMDGDTQPATLRSSLPKFLWAKRTPARHPAADDGAVGRSWVGATLRLIRSQSTPRRGARILCGEADPLALDRCPVW</sequence>
<feature type="compositionally biased region" description="Low complexity" evidence="1">
    <location>
        <begin position="90"/>
        <end position="103"/>
    </location>
</feature>